<protein>
    <submittedName>
        <fullName evidence="1">Uncharacterized protein</fullName>
    </submittedName>
</protein>
<name>A0A859FFA4_9BACI</name>
<accession>A0A859FFA4</accession>
<proteinExistence type="predicted"/>
<evidence type="ECO:0000313" key="1">
    <source>
        <dbReference type="EMBL" id="QKS71849.1"/>
    </source>
</evidence>
<evidence type="ECO:0000313" key="2">
    <source>
        <dbReference type="Proteomes" id="UP000318138"/>
    </source>
</evidence>
<dbReference type="Proteomes" id="UP000318138">
    <property type="component" value="Chromosome"/>
</dbReference>
<dbReference type="EMBL" id="CP041372">
    <property type="protein sequence ID" value="QKS71849.1"/>
    <property type="molecule type" value="Genomic_DNA"/>
</dbReference>
<sequence>MSTRLPSKLAAIPFSIIQLAFSEAREKRGYSNDHYHIRTLAHNPLGKRALIHLPMKKSGSFLVTKLLGLYSVSTLTTSILMDVYEDSDHPLYKDVVALVTYLVLAQSYEQFWFDGQCVVFSKEETSRHTAILAPLTFLPTSTRIELFGYELSERGLSIPRPTLQAMAKNHGYGCYYSFTSTHRASLASLSEKEIIAKYEQELHRFKKTFRYVPTTYAVSKLTALAEASLLKTIAYKRSTTSKKAYALLTRLGFKRPLLSRSM</sequence>
<organism evidence="1 2">
    <name type="scientific">Paenalkalicoccus suaedae</name>
    <dbReference type="NCBI Taxonomy" id="2592382"/>
    <lineage>
        <taxon>Bacteria</taxon>
        <taxon>Bacillati</taxon>
        <taxon>Bacillota</taxon>
        <taxon>Bacilli</taxon>
        <taxon>Bacillales</taxon>
        <taxon>Bacillaceae</taxon>
        <taxon>Paenalkalicoccus</taxon>
    </lineage>
</organism>
<gene>
    <name evidence="1" type="ORF">FLK61_34850</name>
</gene>
<keyword evidence="2" id="KW-1185">Reference proteome</keyword>
<dbReference type="RefSeq" id="WP_176009832.1">
    <property type="nucleotide sequence ID" value="NZ_CP041372.2"/>
</dbReference>
<reference evidence="2" key="1">
    <citation type="submission" date="2019-07" db="EMBL/GenBank/DDBJ databases">
        <title>Bacillus alkalisoli sp. nov. isolated from saline soil.</title>
        <authorList>
            <person name="Sun J.-Q."/>
            <person name="Xu L."/>
        </authorList>
    </citation>
    <scope>NUCLEOTIDE SEQUENCE [LARGE SCALE GENOMIC DNA]</scope>
    <source>
        <strain evidence="2">M4U3P1</strain>
    </source>
</reference>
<dbReference type="KEGG" id="psua:FLK61_34850"/>
<dbReference type="AlphaFoldDB" id="A0A859FFA4"/>